<protein>
    <submittedName>
        <fullName evidence="4">Haloacid dehalogenase hydrolase</fullName>
    </submittedName>
</protein>
<comment type="caution">
    <text evidence="4">The sequence shown here is derived from an EMBL/GenBank/DDBJ whole genome shotgun (WGS) entry which is preliminary data.</text>
</comment>
<dbReference type="GO" id="GO:0016787">
    <property type="term" value="F:hydrolase activity"/>
    <property type="evidence" value="ECO:0007669"/>
    <property type="project" value="UniProtKB-KW"/>
</dbReference>
<dbReference type="PANTHER" id="PTHR47267">
    <property type="match status" value="1"/>
</dbReference>
<dbReference type="Pfam" id="PF08282">
    <property type="entry name" value="Hydrolase_3"/>
    <property type="match status" value="1"/>
</dbReference>
<name>A0A422MZB2_9TRYP</name>
<evidence type="ECO:0000256" key="3">
    <source>
        <dbReference type="ARBA" id="ARBA00022842"/>
    </source>
</evidence>
<comment type="cofactor">
    <cofactor evidence="1">
        <name>Mg(2+)</name>
        <dbReference type="ChEBI" id="CHEBI:18420"/>
    </cofactor>
</comment>
<evidence type="ECO:0000256" key="1">
    <source>
        <dbReference type="ARBA" id="ARBA00001946"/>
    </source>
</evidence>
<dbReference type="Proteomes" id="UP000284403">
    <property type="component" value="Unassembled WGS sequence"/>
</dbReference>
<accession>A0A422MZB2</accession>
<dbReference type="InterPro" id="IPR036412">
    <property type="entry name" value="HAD-like_sf"/>
</dbReference>
<dbReference type="Gene3D" id="3.40.50.1000">
    <property type="entry name" value="HAD superfamily/HAD-like"/>
    <property type="match status" value="1"/>
</dbReference>
<dbReference type="PROSITE" id="PS01229">
    <property type="entry name" value="COF_2"/>
    <property type="match status" value="1"/>
</dbReference>
<dbReference type="AlphaFoldDB" id="A0A422MZB2"/>
<dbReference type="SUPFAM" id="SSF56784">
    <property type="entry name" value="HAD-like"/>
    <property type="match status" value="1"/>
</dbReference>
<keyword evidence="5" id="KW-1185">Reference proteome</keyword>
<dbReference type="Gene3D" id="3.30.1240.10">
    <property type="match status" value="1"/>
</dbReference>
<dbReference type="OrthoDB" id="27226at2759"/>
<dbReference type="PANTHER" id="PTHR47267:SF4">
    <property type="entry name" value="PYRIDOXAL PHOSPHATE PHOSPHATASE YIGL"/>
    <property type="match status" value="1"/>
</dbReference>
<evidence type="ECO:0000313" key="4">
    <source>
        <dbReference type="EMBL" id="RNE98568.1"/>
    </source>
</evidence>
<sequence>MRNEFEAETPSGAMSRSNFAGGAFTVVASDMDGTILDHNDRLTERTKDTLYELSACGVHVIFATGRNHLTVDSTRRELLQHYKKRHAVSGACSSLSLGCDGIYVVSSDGARVQNPKGELIYSKNLDSDIVRVLYDRFALRDHGDDPQRAVSVMVHQTGKFSLYRPFMSDEQLVAKYGVLPELHSSLSGSLPTDAVAKLTFRCIDPETLRCYEKEINELFRGRAAAVMASNTCLGVLSAGVSKAAAIRQLGEILNFDPARDVIAFGDSMNDMEMLVAAAKGCVMGNAQQRLKDALPTMEVVGANSEDGVARKLEEVFSLPARLPPHGR</sequence>
<dbReference type="GeneID" id="40322804"/>
<keyword evidence="2 4" id="KW-0378">Hydrolase</keyword>
<gene>
    <name evidence="4" type="ORF">Tco025E_09193</name>
</gene>
<dbReference type="InterPro" id="IPR023214">
    <property type="entry name" value="HAD_sf"/>
</dbReference>
<dbReference type="RefSeq" id="XP_029223856.1">
    <property type="nucleotide sequence ID" value="XM_029376018.1"/>
</dbReference>
<evidence type="ECO:0000313" key="5">
    <source>
        <dbReference type="Proteomes" id="UP000284403"/>
    </source>
</evidence>
<proteinExistence type="predicted"/>
<keyword evidence="3" id="KW-0460">Magnesium</keyword>
<organism evidence="4 5">
    <name type="scientific">Trypanosoma conorhini</name>
    <dbReference type="NCBI Taxonomy" id="83891"/>
    <lineage>
        <taxon>Eukaryota</taxon>
        <taxon>Discoba</taxon>
        <taxon>Euglenozoa</taxon>
        <taxon>Kinetoplastea</taxon>
        <taxon>Metakinetoplastina</taxon>
        <taxon>Trypanosomatida</taxon>
        <taxon>Trypanosomatidae</taxon>
        <taxon>Trypanosoma</taxon>
    </lineage>
</organism>
<reference evidence="4 5" key="1">
    <citation type="journal article" date="2018" name="BMC Genomics">
        <title>Genomic comparison of Trypanosoma conorhini and Trypanosoma rangeli to Trypanosoma cruzi strains of high and low virulence.</title>
        <authorList>
            <person name="Bradwell K.R."/>
            <person name="Koparde V.N."/>
            <person name="Matveyev A.V."/>
            <person name="Serrano M.G."/>
            <person name="Alves J.M."/>
            <person name="Parikh H."/>
            <person name="Huang B."/>
            <person name="Lee V."/>
            <person name="Espinosa-Alvarez O."/>
            <person name="Ortiz P.A."/>
            <person name="Costa-Martins A.G."/>
            <person name="Teixeira M.M."/>
            <person name="Buck G.A."/>
        </authorList>
    </citation>
    <scope>NUCLEOTIDE SEQUENCE [LARGE SCALE GENOMIC DNA]</scope>
    <source>
        <strain evidence="4 5">025E</strain>
    </source>
</reference>
<evidence type="ECO:0000256" key="2">
    <source>
        <dbReference type="ARBA" id="ARBA00022801"/>
    </source>
</evidence>
<dbReference type="EMBL" id="MKKU01001024">
    <property type="protein sequence ID" value="RNE98568.1"/>
    <property type="molecule type" value="Genomic_DNA"/>
</dbReference>